<name>K5W7Q7_AGABU</name>
<keyword evidence="11 15" id="KW-0119">Carbohydrate metabolism</keyword>
<dbReference type="GO" id="GO:0008270">
    <property type="term" value="F:zinc ion binding"/>
    <property type="evidence" value="ECO:0007669"/>
    <property type="project" value="InterPro"/>
</dbReference>
<evidence type="ECO:0000256" key="13">
    <source>
        <dbReference type="PIRSR" id="PIRSR000808-3"/>
    </source>
</evidence>
<dbReference type="GO" id="GO:0008108">
    <property type="term" value="F:UDP-glucose:hexose-1-phosphate uridylyltransferase activity"/>
    <property type="evidence" value="ECO:0007669"/>
    <property type="project" value="UniProtKB-EC"/>
</dbReference>
<feature type="active site" description="Tele-UMP-histidine intermediate" evidence="12">
    <location>
        <position position="171"/>
    </location>
</feature>
<dbReference type="InterPro" id="IPR001937">
    <property type="entry name" value="GalP_UDPtransf1"/>
</dbReference>
<comment type="pathway">
    <text evidence="2 15">Carbohydrate metabolism; galactose metabolism.</text>
</comment>
<feature type="domain" description="Galactose-1-phosphate uridyl transferase C-terminal" evidence="17">
    <location>
        <begin position="212"/>
        <end position="372"/>
    </location>
</feature>
<evidence type="ECO:0000256" key="10">
    <source>
        <dbReference type="ARBA" id="ARBA00023144"/>
    </source>
</evidence>
<evidence type="ECO:0000256" key="12">
    <source>
        <dbReference type="PIRSR" id="PIRSR000808-1"/>
    </source>
</evidence>
<evidence type="ECO:0000256" key="1">
    <source>
        <dbReference type="ARBA" id="ARBA00001107"/>
    </source>
</evidence>
<feature type="domain" description="Galactose-1-phosphate uridyl transferase N-terminal" evidence="16">
    <location>
        <begin position="5"/>
        <end position="181"/>
    </location>
</feature>
<keyword evidence="6 15" id="KW-0808">Transferase</keyword>
<feature type="binding site" evidence="14">
    <location>
        <position position="303"/>
    </location>
    <ligand>
        <name>Fe cation</name>
        <dbReference type="ChEBI" id="CHEBI:24875"/>
    </ligand>
</feature>
<dbReference type="EC" id="2.7.7.12" evidence="4 15"/>
<dbReference type="STRING" id="597362.K5W7Q7"/>
<comment type="catalytic activity">
    <reaction evidence="1 15">
        <text>alpha-D-galactose 1-phosphate + UDP-alpha-D-glucose = alpha-D-glucose 1-phosphate + UDP-alpha-D-galactose</text>
        <dbReference type="Rhea" id="RHEA:13989"/>
        <dbReference type="ChEBI" id="CHEBI:58336"/>
        <dbReference type="ChEBI" id="CHEBI:58601"/>
        <dbReference type="ChEBI" id="CHEBI:58885"/>
        <dbReference type="ChEBI" id="CHEBI:66914"/>
        <dbReference type="EC" id="2.7.7.12"/>
    </reaction>
</comment>
<dbReference type="FunCoup" id="K5W7Q7">
    <property type="interactions" value="204"/>
</dbReference>
<evidence type="ECO:0000256" key="11">
    <source>
        <dbReference type="ARBA" id="ARBA00023277"/>
    </source>
</evidence>
<dbReference type="PANTHER" id="PTHR11943:SF1">
    <property type="entry name" value="GALACTOSE-1-PHOSPHATE URIDYLYLTRANSFERASE"/>
    <property type="match status" value="1"/>
</dbReference>
<dbReference type="AlphaFoldDB" id="K5W7Q7"/>
<dbReference type="Gene3D" id="3.30.428.10">
    <property type="entry name" value="HIT-like"/>
    <property type="match status" value="2"/>
</dbReference>
<organism evidence="18 19">
    <name type="scientific">Agaricus bisporus var. burnettii (strain JB137-S8 / ATCC MYA-4627 / FGSC 10392)</name>
    <name type="common">White button mushroom</name>
    <dbReference type="NCBI Taxonomy" id="597362"/>
    <lineage>
        <taxon>Eukaryota</taxon>
        <taxon>Fungi</taxon>
        <taxon>Dikarya</taxon>
        <taxon>Basidiomycota</taxon>
        <taxon>Agaricomycotina</taxon>
        <taxon>Agaricomycetes</taxon>
        <taxon>Agaricomycetidae</taxon>
        <taxon>Agaricales</taxon>
        <taxon>Agaricineae</taxon>
        <taxon>Agaricaceae</taxon>
        <taxon>Agaricus</taxon>
    </lineage>
</organism>
<feature type="binding site" evidence="14">
    <location>
        <position position="323"/>
    </location>
    <ligand>
        <name>Fe cation</name>
        <dbReference type="ChEBI" id="CHEBI:24875"/>
    </ligand>
</feature>
<evidence type="ECO:0000256" key="14">
    <source>
        <dbReference type="PIRSR" id="PIRSR000808-4"/>
    </source>
</evidence>
<comment type="cofactor">
    <cofactor evidence="13">
        <name>Zn(2+)</name>
        <dbReference type="ChEBI" id="CHEBI:29105"/>
    </cofactor>
    <text evidence="13">Binds 1 zinc ion per subunit.</text>
</comment>
<dbReference type="OrthoDB" id="418412at2759"/>
<evidence type="ECO:0000256" key="4">
    <source>
        <dbReference type="ARBA" id="ARBA00012384"/>
    </source>
</evidence>
<dbReference type="GO" id="GO:0033499">
    <property type="term" value="P:galactose catabolic process via UDP-galactose, Leloir pathway"/>
    <property type="evidence" value="ECO:0007669"/>
    <property type="project" value="TreeGrafter"/>
</dbReference>
<dbReference type="Proteomes" id="UP000008493">
    <property type="component" value="Unassembled WGS sequence"/>
</dbReference>
<comment type="cofactor">
    <cofactor evidence="14">
        <name>Fe cation</name>
        <dbReference type="ChEBI" id="CHEBI:24875"/>
    </cofactor>
    <text evidence="14">Binds 1 Fe cation per subunit.</text>
</comment>
<gene>
    <name evidence="18" type="ORF">AGABI1DRAFT_111450</name>
</gene>
<keyword evidence="10 15" id="KW-0299">Galactose metabolism</keyword>
<evidence type="ECO:0000259" key="17">
    <source>
        <dbReference type="Pfam" id="PF02744"/>
    </source>
</evidence>
<dbReference type="GO" id="GO:0005737">
    <property type="term" value="C:cytoplasm"/>
    <property type="evidence" value="ECO:0007669"/>
    <property type="project" value="TreeGrafter"/>
</dbReference>
<evidence type="ECO:0000256" key="8">
    <source>
        <dbReference type="ARBA" id="ARBA00022723"/>
    </source>
</evidence>
<dbReference type="InterPro" id="IPR036265">
    <property type="entry name" value="HIT-like_sf"/>
</dbReference>
<protein>
    <recommendedName>
        <fullName evidence="5 15">Galactose-1-phosphate uridylyltransferase</fullName>
        <ecNumber evidence="4 15">2.7.7.12</ecNumber>
    </recommendedName>
</protein>
<sequence length="376" mass="42838">MITMDFDPTTHPHRRYNPLLQEHVLVSPHRTKRPWLGQIEAPQTAILPDHDPSCYLCPGNQRSGGQTNPEYEQIFTFVNDFAAILPGPPPDTPSPPHPMLTLQPVHGTCDVIVFHARHNLTLAQLDPSDIERVIDEWIRIYRMRGEQDGVKYVQIFENKGAMMGCSNSHPHGQVWSLSAIPSIPSKELDSLRRYSLQQDVSRSEAPRGPQGRPCLLCEYAHAEANFPQESGRIVVQNEHWLALVPWWAVWPYEILLLPFRRHIGSIDLLTDTEKVSFAEILSQITTRFDNLFQCPFAYSMGIHQQPIPSRDGVEDNDDIAHLHIHFDPPLLRSATVKKFLVGFELMAEPQRDLTPEQAAERLRGCSSKHYLHSVAR</sequence>
<evidence type="ECO:0000256" key="2">
    <source>
        <dbReference type="ARBA" id="ARBA00004947"/>
    </source>
</evidence>
<dbReference type="Pfam" id="PF01087">
    <property type="entry name" value="GalP_UDP_transf"/>
    <property type="match status" value="1"/>
</dbReference>
<feature type="binding site" evidence="13">
    <location>
        <position position="169"/>
    </location>
    <ligand>
        <name>Zn(2+)</name>
        <dbReference type="ChEBI" id="CHEBI:29105"/>
    </ligand>
</feature>
<feature type="binding site" evidence="13">
    <location>
        <position position="118"/>
    </location>
    <ligand>
        <name>Zn(2+)</name>
        <dbReference type="ChEBI" id="CHEBI:29105"/>
    </ligand>
</feature>
<dbReference type="PANTHER" id="PTHR11943">
    <property type="entry name" value="GALACTOSE-1-PHOSPHATE URIDYLYLTRANSFERASE"/>
    <property type="match status" value="1"/>
</dbReference>
<keyword evidence="8 13" id="KW-0479">Metal-binding</keyword>
<dbReference type="UniPathway" id="UPA00214"/>
<feature type="binding site" evidence="14">
    <location>
        <position position="325"/>
    </location>
    <ligand>
        <name>Fe cation</name>
        <dbReference type="ChEBI" id="CHEBI:24875"/>
    </ligand>
</feature>
<evidence type="ECO:0000313" key="18">
    <source>
        <dbReference type="EMBL" id="EKM82889.1"/>
    </source>
</evidence>
<dbReference type="HOGENOM" id="CLU_029960_0_0_1"/>
<dbReference type="SUPFAM" id="SSF54197">
    <property type="entry name" value="HIT-like"/>
    <property type="match status" value="2"/>
</dbReference>
<comment type="similarity">
    <text evidence="3 15">Belongs to the galactose-1-phosphate uridylyltransferase type 1 family.</text>
</comment>
<keyword evidence="7 15" id="KW-0548">Nucleotidyltransferase</keyword>
<evidence type="ECO:0000256" key="3">
    <source>
        <dbReference type="ARBA" id="ARBA00010951"/>
    </source>
</evidence>
<reference evidence="19" key="1">
    <citation type="journal article" date="2012" name="Proc. Natl. Acad. Sci. U.S.A.">
        <title>Genome sequence of the button mushroom Agaricus bisporus reveals mechanisms governing adaptation to a humic-rich ecological niche.</title>
        <authorList>
            <person name="Morin E."/>
            <person name="Kohler A."/>
            <person name="Baker A.R."/>
            <person name="Foulongne-Oriol M."/>
            <person name="Lombard V."/>
            <person name="Nagy L.G."/>
            <person name="Ohm R.A."/>
            <person name="Patyshakuliyeva A."/>
            <person name="Brun A."/>
            <person name="Aerts A.L."/>
            <person name="Bailey A.M."/>
            <person name="Billette C."/>
            <person name="Coutinho P.M."/>
            <person name="Deakin G."/>
            <person name="Doddapaneni H."/>
            <person name="Floudas D."/>
            <person name="Grimwood J."/>
            <person name="Hilden K."/>
            <person name="Kuees U."/>
            <person name="LaButti K.M."/>
            <person name="Lapidus A."/>
            <person name="Lindquist E.A."/>
            <person name="Lucas S.M."/>
            <person name="Murat C."/>
            <person name="Riley R.W."/>
            <person name="Salamov A.A."/>
            <person name="Schmutz J."/>
            <person name="Subramanian V."/>
            <person name="Woesten H.A.B."/>
            <person name="Xu J."/>
            <person name="Eastwood D.C."/>
            <person name="Foster G.D."/>
            <person name="Sonnenberg A.S."/>
            <person name="Cullen D."/>
            <person name="de Vries R.P."/>
            <person name="Lundell T."/>
            <person name="Hibbett D.S."/>
            <person name="Henrissat B."/>
            <person name="Burton K.S."/>
            <person name="Kerrigan R.W."/>
            <person name="Challen M.P."/>
            <person name="Grigoriev I.V."/>
            <person name="Martin F."/>
        </authorList>
    </citation>
    <scope>NUCLEOTIDE SEQUENCE [LARGE SCALE GENOMIC DNA]</scope>
    <source>
        <strain evidence="19">JB137-S8 / ATCC MYA-4627 / FGSC 10392</strain>
    </source>
</reference>
<evidence type="ECO:0000313" key="19">
    <source>
        <dbReference type="Proteomes" id="UP000008493"/>
    </source>
</evidence>
<dbReference type="GeneID" id="18823291"/>
<dbReference type="InterPro" id="IPR019779">
    <property type="entry name" value="GalP_UDPtransf1_His-AS"/>
</dbReference>
<keyword evidence="14" id="KW-0408">Iron</keyword>
<dbReference type="InterPro" id="IPR005849">
    <property type="entry name" value="GalP_Utransf_N"/>
</dbReference>
<keyword evidence="9 13" id="KW-0862">Zinc</keyword>
<accession>K5W7Q7</accession>
<dbReference type="CDD" id="cd00608">
    <property type="entry name" value="GalT"/>
    <property type="match status" value="1"/>
</dbReference>
<proteinExistence type="inferred from homology"/>
<dbReference type="KEGG" id="abp:AGABI1DRAFT111450"/>
<dbReference type="InterPro" id="IPR005850">
    <property type="entry name" value="GalP_Utransf_C"/>
</dbReference>
<dbReference type="PROSITE" id="PS00117">
    <property type="entry name" value="GAL_P_UDP_TRANSF_I"/>
    <property type="match status" value="1"/>
</dbReference>
<dbReference type="Pfam" id="PF02744">
    <property type="entry name" value="GalP_UDP_tr_C"/>
    <property type="match status" value="1"/>
</dbReference>
<evidence type="ECO:0000256" key="9">
    <source>
        <dbReference type="ARBA" id="ARBA00022833"/>
    </source>
</evidence>
<feature type="binding site" evidence="13">
    <location>
        <position position="54"/>
    </location>
    <ligand>
        <name>Zn(2+)</name>
        <dbReference type="ChEBI" id="CHEBI:29105"/>
    </ligand>
</feature>
<keyword evidence="19" id="KW-1185">Reference proteome</keyword>
<evidence type="ECO:0000256" key="15">
    <source>
        <dbReference type="RuleBase" id="RU000506"/>
    </source>
</evidence>
<feature type="binding site" evidence="13">
    <location>
        <position position="57"/>
    </location>
    <ligand>
        <name>Zn(2+)</name>
        <dbReference type="ChEBI" id="CHEBI:29105"/>
    </ligand>
</feature>
<dbReference type="RefSeq" id="XP_007326778.1">
    <property type="nucleotide sequence ID" value="XM_007326716.1"/>
</dbReference>
<dbReference type="InParanoid" id="K5W7Q7"/>
<feature type="binding site" evidence="14">
    <location>
        <position position="187"/>
    </location>
    <ligand>
        <name>Fe cation</name>
        <dbReference type="ChEBI" id="CHEBI:24875"/>
    </ligand>
</feature>
<evidence type="ECO:0000256" key="7">
    <source>
        <dbReference type="ARBA" id="ARBA00022695"/>
    </source>
</evidence>
<dbReference type="eggNOG" id="KOG2958">
    <property type="taxonomic scope" value="Eukaryota"/>
</dbReference>
<dbReference type="OMA" id="CFENRGA"/>
<dbReference type="EMBL" id="JH971386">
    <property type="protein sequence ID" value="EKM82889.1"/>
    <property type="molecule type" value="Genomic_DNA"/>
</dbReference>
<dbReference type="PIRSF" id="PIRSF000808">
    <property type="entry name" value="GalT"/>
    <property type="match status" value="1"/>
</dbReference>
<evidence type="ECO:0000256" key="6">
    <source>
        <dbReference type="ARBA" id="ARBA00022679"/>
    </source>
</evidence>
<dbReference type="NCBIfam" id="TIGR00209">
    <property type="entry name" value="galT_1"/>
    <property type="match status" value="1"/>
</dbReference>
<evidence type="ECO:0000259" key="16">
    <source>
        <dbReference type="Pfam" id="PF01087"/>
    </source>
</evidence>
<evidence type="ECO:0000256" key="5">
    <source>
        <dbReference type="ARBA" id="ARBA00016340"/>
    </source>
</evidence>